<evidence type="ECO:0000313" key="3">
    <source>
        <dbReference type="Proteomes" id="UP001232063"/>
    </source>
</evidence>
<dbReference type="Pfam" id="PF09980">
    <property type="entry name" value="DUF2214"/>
    <property type="match status" value="1"/>
</dbReference>
<feature type="transmembrane region" description="Helical" evidence="1">
    <location>
        <begin position="59"/>
        <end position="78"/>
    </location>
</feature>
<gene>
    <name evidence="2" type="ORF">QNI22_23440</name>
</gene>
<dbReference type="Proteomes" id="UP001232063">
    <property type="component" value="Unassembled WGS sequence"/>
</dbReference>
<name>A0AAE3UFA3_9BACT</name>
<protein>
    <submittedName>
        <fullName evidence="2">DUF2214 family protein</fullName>
    </submittedName>
</protein>
<accession>A0AAE3UFA3</accession>
<keyword evidence="1" id="KW-0812">Transmembrane</keyword>
<evidence type="ECO:0000313" key="2">
    <source>
        <dbReference type="EMBL" id="MDJ1503638.1"/>
    </source>
</evidence>
<sequence length="158" mass="17441">MDTLLIRQLLVVMHLSGLVLMAGTTVTEFVVFRTFISLFKTKGVASASFLKLMSGLEKILLAGGVLLVLSGSGLMAITEGVFLHQTWLKLKLMLILLLPLNGMLVGSPQMKKLRNSLSDQDSEVNLTIKSIVTKLNIFHTIHLFVFLLIIVLAVFKFN</sequence>
<organism evidence="2 3">
    <name type="scientific">Xanthocytophaga agilis</name>
    <dbReference type="NCBI Taxonomy" id="3048010"/>
    <lineage>
        <taxon>Bacteria</taxon>
        <taxon>Pseudomonadati</taxon>
        <taxon>Bacteroidota</taxon>
        <taxon>Cytophagia</taxon>
        <taxon>Cytophagales</taxon>
        <taxon>Rhodocytophagaceae</taxon>
        <taxon>Xanthocytophaga</taxon>
    </lineage>
</organism>
<feature type="transmembrane region" description="Helical" evidence="1">
    <location>
        <begin position="135"/>
        <end position="155"/>
    </location>
</feature>
<reference evidence="2" key="1">
    <citation type="submission" date="2023-05" db="EMBL/GenBank/DDBJ databases">
        <authorList>
            <person name="Zhang X."/>
        </authorList>
    </citation>
    <scope>NUCLEOTIDE SEQUENCE</scope>
    <source>
        <strain evidence="2">BD1B2-1</strain>
    </source>
</reference>
<dbReference type="RefSeq" id="WP_314514252.1">
    <property type="nucleotide sequence ID" value="NZ_JASJOU010000009.1"/>
</dbReference>
<feature type="transmembrane region" description="Helical" evidence="1">
    <location>
        <begin position="12"/>
        <end position="39"/>
    </location>
</feature>
<dbReference type="EMBL" id="JASJOU010000009">
    <property type="protein sequence ID" value="MDJ1503638.1"/>
    <property type="molecule type" value="Genomic_DNA"/>
</dbReference>
<proteinExistence type="predicted"/>
<keyword evidence="3" id="KW-1185">Reference proteome</keyword>
<keyword evidence="1" id="KW-0472">Membrane</keyword>
<keyword evidence="1" id="KW-1133">Transmembrane helix</keyword>
<feature type="transmembrane region" description="Helical" evidence="1">
    <location>
        <begin position="90"/>
        <end position="107"/>
    </location>
</feature>
<evidence type="ECO:0000256" key="1">
    <source>
        <dbReference type="SAM" id="Phobius"/>
    </source>
</evidence>
<comment type="caution">
    <text evidence="2">The sequence shown here is derived from an EMBL/GenBank/DDBJ whole genome shotgun (WGS) entry which is preliminary data.</text>
</comment>
<dbReference type="AlphaFoldDB" id="A0AAE3UFA3"/>
<dbReference type="InterPro" id="IPR018706">
    <property type="entry name" value="DUF2214_membrane"/>
</dbReference>